<evidence type="ECO:0000313" key="2">
    <source>
        <dbReference type="Proteomes" id="UP001430306"/>
    </source>
</evidence>
<dbReference type="EMBL" id="JAJKFW010000003">
    <property type="protein sequence ID" value="MCC9640807.1"/>
    <property type="molecule type" value="Genomic_DNA"/>
</dbReference>
<reference evidence="1" key="1">
    <citation type="submission" date="2021-11" db="EMBL/GenBank/DDBJ databases">
        <title>Genome sequence.</title>
        <authorList>
            <person name="Sun Q."/>
        </authorList>
    </citation>
    <scope>NUCLEOTIDE SEQUENCE</scope>
    <source>
        <strain evidence="1">JC740</strain>
    </source>
</reference>
<sequence>MTSLPTTSGDQPAFGCVVYIRRNEAGRLCGRVANLDGLETEGASERDILAALVKATRAKISSYLDEDQPVPWIDPPKAKADDETKRFLPLHL</sequence>
<dbReference type="RefSeq" id="WP_230270481.1">
    <property type="nucleotide sequence ID" value="NZ_JAJKFW010000003.1"/>
</dbReference>
<dbReference type="SUPFAM" id="SSF143100">
    <property type="entry name" value="TTHA1013/TTHA0281-like"/>
    <property type="match status" value="1"/>
</dbReference>
<dbReference type="InterPro" id="IPR035069">
    <property type="entry name" value="TTHA1013/TTHA0281-like"/>
</dbReference>
<protein>
    <submittedName>
        <fullName evidence="1">Uncharacterized protein</fullName>
    </submittedName>
</protein>
<comment type="caution">
    <text evidence="1">The sequence shown here is derived from an EMBL/GenBank/DDBJ whole genome shotgun (WGS) entry which is preliminary data.</text>
</comment>
<evidence type="ECO:0000313" key="1">
    <source>
        <dbReference type="EMBL" id="MCC9640807.1"/>
    </source>
</evidence>
<keyword evidence="2" id="KW-1185">Reference proteome</keyword>
<organism evidence="1 2">
    <name type="scientific">Rhodopirellula halodulae</name>
    <dbReference type="NCBI Taxonomy" id="2894198"/>
    <lineage>
        <taxon>Bacteria</taxon>
        <taxon>Pseudomonadati</taxon>
        <taxon>Planctomycetota</taxon>
        <taxon>Planctomycetia</taxon>
        <taxon>Pirellulales</taxon>
        <taxon>Pirellulaceae</taxon>
        <taxon>Rhodopirellula</taxon>
    </lineage>
</organism>
<accession>A0ABS8ND00</accession>
<gene>
    <name evidence="1" type="ORF">LOC71_00855</name>
</gene>
<name>A0ABS8ND00_9BACT</name>
<dbReference type="Proteomes" id="UP001430306">
    <property type="component" value="Unassembled WGS sequence"/>
</dbReference>
<proteinExistence type="predicted"/>